<evidence type="ECO:0000313" key="4">
    <source>
        <dbReference type="EMBL" id="RYR65083.1"/>
    </source>
</evidence>
<evidence type="ECO:0000256" key="2">
    <source>
        <dbReference type="SAM" id="MobiDB-lite"/>
    </source>
</evidence>
<feature type="compositionally biased region" description="Basic residues" evidence="2">
    <location>
        <begin position="464"/>
        <end position="487"/>
    </location>
</feature>
<dbReference type="InterPro" id="IPR004330">
    <property type="entry name" value="FAR1_DNA_bnd_dom"/>
</dbReference>
<dbReference type="InterPro" id="IPR007527">
    <property type="entry name" value="Znf_SWIM"/>
</dbReference>
<dbReference type="PANTHER" id="PTHR47718">
    <property type="entry name" value="OS01G0519700 PROTEIN"/>
    <property type="match status" value="1"/>
</dbReference>
<name>A0A445DPI5_ARAHY</name>
<protein>
    <recommendedName>
        <fullName evidence="3">SWIM-type domain-containing protein</fullName>
    </recommendedName>
</protein>
<keyword evidence="1" id="KW-0479">Metal-binding</keyword>
<dbReference type="Pfam" id="PF03101">
    <property type="entry name" value="FAR1"/>
    <property type="match status" value="1"/>
</dbReference>
<feature type="region of interest" description="Disordered" evidence="2">
    <location>
        <begin position="1"/>
        <end position="22"/>
    </location>
</feature>
<dbReference type="STRING" id="3818.A0A445DPI5"/>
<dbReference type="Pfam" id="PF04434">
    <property type="entry name" value="SWIM"/>
    <property type="match status" value="1"/>
</dbReference>
<dbReference type="Proteomes" id="UP000289738">
    <property type="component" value="Chromosome A03"/>
</dbReference>
<reference evidence="4 5" key="1">
    <citation type="submission" date="2019-01" db="EMBL/GenBank/DDBJ databases">
        <title>Sequencing of cultivated peanut Arachis hypogaea provides insights into genome evolution and oil improvement.</title>
        <authorList>
            <person name="Chen X."/>
        </authorList>
    </citation>
    <scope>NUCLEOTIDE SEQUENCE [LARGE SCALE GENOMIC DNA]</scope>
    <source>
        <strain evidence="5">cv. Fuhuasheng</strain>
        <tissue evidence="4">Leaves</tissue>
    </source>
</reference>
<dbReference type="EMBL" id="SDMP01000003">
    <property type="protein sequence ID" value="RYR65083.1"/>
    <property type="molecule type" value="Genomic_DNA"/>
</dbReference>
<evidence type="ECO:0000313" key="5">
    <source>
        <dbReference type="Proteomes" id="UP000289738"/>
    </source>
</evidence>
<dbReference type="GO" id="GO:0008270">
    <property type="term" value="F:zinc ion binding"/>
    <property type="evidence" value="ECO:0007669"/>
    <property type="project" value="UniProtKB-KW"/>
</dbReference>
<evidence type="ECO:0000259" key="3">
    <source>
        <dbReference type="PROSITE" id="PS50966"/>
    </source>
</evidence>
<feature type="region of interest" description="Disordered" evidence="2">
    <location>
        <begin position="444"/>
        <end position="535"/>
    </location>
</feature>
<gene>
    <name evidence="4" type="ORF">Ahy_A03g011074</name>
</gene>
<dbReference type="AlphaFoldDB" id="A0A445DPI5"/>
<feature type="domain" description="SWIM-type" evidence="3">
    <location>
        <begin position="375"/>
        <end position="413"/>
    </location>
</feature>
<sequence length="593" mass="67735">MNAEEVGGNEVQEEHLPEGEPGFDLSADDILNQVWKSVEDAYEFYRRYGRVNRFGVRKGDSGKDSHSNVVRYQFFCNKEGLREIKHYNRIDRQRGHKPETRTGCKAMLSIYLEKSEQKWKVRKVVLDHNHDLAPVGMSYLIRSHRKMTDAAKAHIDGMHAYGIGTSKILGHMAGMSGGYSLLGFLKKDAYNYADKMRRSRIADGDANATLVYLEGKAVNEFKEDWAAAIEEFGLHDSSWARHMHEKRKLWVKAYLRDKFCARFQTTSRCEGINAVVNKFSKSSHTILELVQNLELVVHEYRNKEMLLQFNSIYTNPVMTTCLRSIEIAAASVYTRELFAYVRKEIEGAGAVNLLTKKRCLNTTVYYLEEYEKPDVQVMAAFGRSTGKLDCQCFFWEKNGYPCRHMFFMMKAAHLQEIPERLVLRRWRKDAKDIDQYGYERDTRGTKKVVRDPKVANPKGAPRLAKQRQLGKRRRCANCKHVSHTKRKCPQDRGKKSSAANDADQHGVAGAECQDDSSRMTPASFKREPGHGNAGNYARNLDDLRRQFADSTSGNYVGNNAKAGCTFNDDWANEVRMPACVYVSSLKACDDPSI</sequence>
<evidence type="ECO:0000256" key="1">
    <source>
        <dbReference type="PROSITE-ProRule" id="PRU00325"/>
    </source>
</evidence>
<accession>A0A445DPI5</accession>
<keyword evidence="5" id="KW-1185">Reference proteome</keyword>
<keyword evidence="1" id="KW-0863">Zinc-finger</keyword>
<feature type="compositionally biased region" description="Basic and acidic residues" evidence="2">
    <location>
        <begin position="444"/>
        <end position="453"/>
    </location>
</feature>
<proteinExistence type="predicted"/>
<keyword evidence="1" id="KW-0862">Zinc</keyword>
<organism evidence="4 5">
    <name type="scientific">Arachis hypogaea</name>
    <name type="common">Peanut</name>
    <dbReference type="NCBI Taxonomy" id="3818"/>
    <lineage>
        <taxon>Eukaryota</taxon>
        <taxon>Viridiplantae</taxon>
        <taxon>Streptophyta</taxon>
        <taxon>Embryophyta</taxon>
        <taxon>Tracheophyta</taxon>
        <taxon>Spermatophyta</taxon>
        <taxon>Magnoliopsida</taxon>
        <taxon>eudicotyledons</taxon>
        <taxon>Gunneridae</taxon>
        <taxon>Pentapetalae</taxon>
        <taxon>rosids</taxon>
        <taxon>fabids</taxon>
        <taxon>Fabales</taxon>
        <taxon>Fabaceae</taxon>
        <taxon>Papilionoideae</taxon>
        <taxon>50 kb inversion clade</taxon>
        <taxon>dalbergioids sensu lato</taxon>
        <taxon>Dalbergieae</taxon>
        <taxon>Pterocarpus clade</taxon>
        <taxon>Arachis</taxon>
    </lineage>
</organism>
<dbReference type="PROSITE" id="PS50966">
    <property type="entry name" value="ZF_SWIM"/>
    <property type="match status" value="1"/>
</dbReference>
<comment type="caution">
    <text evidence="4">The sequence shown here is derived from an EMBL/GenBank/DDBJ whole genome shotgun (WGS) entry which is preliminary data.</text>
</comment>